<dbReference type="Pfam" id="PF13439">
    <property type="entry name" value="Glyco_transf_4"/>
    <property type="match status" value="1"/>
</dbReference>
<dbReference type="Gene3D" id="3.40.50.2000">
    <property type="entry name" value="Glycogen Phosphorylase B"/>
    <property type="match status" value="2"/>
</dbReference>
<dbReference type="Proteomes" id="UP000283077">
    <property type="component" value="Unassembled WGS sequence"/>
</dbReference>
<evidence type="ECO:0000313" key="3">
    <source>
        <dbReference type="EMBL" id="RVU37611.1"/>
    </source>
</evidence>
<dbReference type="PANTHER" id="PTHR45947:SF3">
    <property type="entry name" value="SULFOQUINOVOSYL TRANSFERASE SQD2"/>
    <property type="match status" value="1"/>
</dbReference>
<feature type="domain" description="Glycosyltransferase subfamily 4-like N-terminal" evidence="2">
    <location>
        <begin position="16"/>
        <end position="166"/>
    </location>
</feature>
<dbReference type="AlphaFoldDB" id="A0A437QSX7"/>
<dbReference type="InterPro" id="IPR028098">
    <property type="entry name" value="Glyco_trans_4-like_N"/>
</dbReference>
<protein>
    <submittedName>
        <fullName evidence="3">Glycosyltransferase family 1 protein</fullName>
    </submittedName>
</protein>
<dbReference type="EMBL" id="SACS01000008">
    <property type="protein sequence ID" value="RVU37611.1"/>
    <property type="molecule type" value="Genomic_DNA"/>
</dbReference>
<comment type="caution">
    <text evidence="3">The sequence shown here is derived from an EMBL/GenBank/DDBJ whole genome shotgun (WGS) entry which is preliminary data.</text>
</comment>
<dbReference type="SUPFAM" id="SSF53756">
    <property type="entry name" value="UDP-Glycosyltransferase/glycogen phosphorylase"/>
    <property type="match status" value="1"/>
</dbReference>
<evidence type="ECO:0000259" key="2">
    <source>
        <dbReference type="Pfam" id="PF13439"/>
    </source>
</evidence>
<evidence type="ECO:0000259" key="1">
    <source>
        <dbReference type="Pfam" id="PF00534"/>
    </source>
</evidence>
<dbReference type="InterPro" id="IPR050194">
    <property type="entry name" value="Glycosyltransferase_grp1"/>
</dbReference>
<dbReference type="GO" id="GO:0016757">
    <property type="term" value="F:glycosyltransferase activity"/>
    <property type="evidence" value="ECO:0007669"/>
    <property type="project" value="InterPro"/>
</dbReference>
<keyword evidence="4" id="KW-1185">Reference proteome</keyword>
<accession>A0A437QSX7</accession>
<organism evidence="3 4">
    <name type="scientific">Rheinheimera riviphila</name>
    <dbReference type="NCBI Taxonomy" id="1834037"/>
    <lineage>
        <taxon>Bacteria</taxon>
        <taxon>Pseudomonadati</taxon>
        <taxon>Pseudomonadota</taxon>
        <taxon>Gammaproteobacteria</taxon>
        <taxon>Chromatiales</taxon>
        <taxon>Chromatiaceae</taxon>
        <taxon>Rheinheimera</taxon>
    </lineage>
</organism>
<reference evidence="3 4" key="1">
    <citation type="submission" date="2019-01" db="EMBL/GenBank/DDBJ databases">
        <authorList>
            <person name="Chen W.-M."/>
        </authorList>
    </citation>
    <scope>NUCLEOTIDE SEQUENCE [LARGE SCALE GENOMIC DNA]</scope>
    <source>
        <strain evidence="3 4">KYPC3</strain>
    </source>
</reference>
<keyword evidence="3" id="KW-0808">Transferase</keyword>
<dbReference type="PANTHER" id="PTHR45947">
    <property type="entry name" value="SULFOQUINOVOSYL TRANSFERASE SQD2"/>
    <property type="match status" value="1"/>
</dbReference>
<evidence type="ECO:0000313" key="4">
    <source>
        <dbReference type="Proteomes" id="UP000283077"/>
    </source>
</evidence>
<sequence>MLRQLCIAGPLPPPAGGMANQTEKLAELLQSEGIAVRIIQTNAPYQPAWVAGIPVLRALFRLLGYFATLRRELTPEVQLLHIMANSGWSWHLFAVPAILIAKHRNIPVVLNYRGGYADSFFAKSWTKVSWALRKCAVIVVPSTFLQQVFNRYGMEAVIVPNVLDTSLFVPHRNKQLRPETPHFIVTRNLEQIYDVATVIRAFAQVQQQVPQARLTIAGTGPELSALQNLVRELNLNQVEFCGRLTPAQMAALYQSADVMLNGSLVDNTPNSLIEAMASAVPIVSTNSGGIPQLVTDGIDALLVEPQQPAQMAAQMMKLLQQPDYASELSQAGLANVARFSWPRVWALLQQQYVQLLPGGKSNA</sequence>
<gene>
    <name evidence="3" type="ORF">EOE67_08970</name>
</gene>
<feature type="domain" description="Glycosyl transferase family 1" evidence="1">
    <location>
        <begin position="174"/>
        <end position="332"/>
    </location>
</feature>
<dbReference type="RefSeq" id="WP_127698766.1">
    <property type="nucleotide sequence ID" value="NZ_SACS01000008.1"/>
</dbReference>
<dbReference type="OrthoDB" id="258796at2"/>
<dbReference type="Pfam" id="PF00534">
    <property type="entry name" value="Glycos_transf_1"/>
    <property type="match status" value="1"/>
</dbReference>
<dbReference type="InterPro" id="IPR001296">
    <property type="entry name" value="Glyco_trans_1"/>
</dbReference>
<dbReference type="CDD" id="cd03801">
    <property type="entry name" value="GT4_PimA-like"/>
    <property type="match status" value="1"/>
</dbReference>
<proteinExistence type="predicted"/>
<name>A0A437QSX7_9GAMM</name>